<dbReference type="InterPro" id="IPR022641">
    <property type="entry name" value="CheR_N"/>
</dbReference>
<evidence type="ECO:0000256" key="3">
    <source>
        <dbReference type="ARBA" id="ARBA00022603"/>
    </source>
</evidence>
<evidence type="ECO:0000256" key="4">
    <source>
        <dbReference type="ARBA" id="ARBA00022679"/>
    </source>
</evidence>
<comment type="catalytic activity">
    <reaction evidence="1">
        <text>L-glutamyl-[protein] + S-adenosyl-L-methionine = [protein]-L-glutamate 5-O-methyl ester + S-adenosyl-L-homocysteine</text>
        <dbReference type="Rhea" id="RHEA:24452"/>
        <dbReference type="Rhea" id="RHEA-COMP:10208"/>
        <dbReference type="Rhea" id="RHEA-COMP:10311"/>
        <dbReference type="ChEBI" id="CHEBI:29973"/>
        <dbReference type="ChEBI" id="CHEBI:57856"/>
        <dbReference type="ChEBI" id="CHEBI:59789"/>
        <dbReference type="ChEBI" id="CHEBI:82795"/>
        <dbReference type="EC" id="2.1.1.80"/>
    </reaction>
</comment>
<proteinExistence type="predicted"/>
<dbReference type="Gene3D" id="1.10.155.10">
    <property type="entry name" value="Chemotaxis receptor methyltransferase CheR, N-terminal domain"/>
    <property type="match status" value="1"/>
</dbReference>
<dbReference type="SMART" id="SM00138">
    <property type="entry name" value="MeTrc"/>
    <property type="match status" value="1"/>
</dbReference>
<sequence length="329" mass="36783">MQTATRPLSQDAPSPCAASAKGPRSRNAPTDSAFKTVPPARRAIETPGWMQATLDDALLGKFLHLVHTVCGISMAPSKRLMLQTRLHRRLQANGLTDFSSYYALLTSPEGRNGELQAFVDCVVTNETSFFRERPHFDFLDDATLTRLAMEGEPGHLAMWSAACSTGEEAYSMAMVAAAAAARLPESERWRWSVLATDISIKVLAEARRAVYQAREFDRVPASLLSAYVLRARDGASDAVRIGPDLRKHVSFGQINLMHERFNPGRVMDVIFCRNVLIYFDTKTQQEIIARLCRHVRPGGLFILGHADVLRDTTLPLRLVRNNIYERRKD</sequence>
<keyword evidence="3 8" id="KW-0489">Methyltransferase</keyword>
<feature type="compositionally biased region" description="Polar residues" evidence="6">
    <location>
        <begin position="1"/>
        <end position="12"/>
    </location>
</feature>
<evidence type="ECO:0000259" key="7">
    <source>
        <dbReference type="PROSITE" id="PS50123"/>
    </source>
</evidence>
<accession>A0ABU5HYI8</accession>
<gene>
    <name evidence="8" type="ORF">U0C82_00455</name>
</gene>
<dbReference type="InterPro" id="IPR036804">
    <property type="entry name" value="CheR_N_sf"/>
</dbReference>
<organism evidence="8 9">
    <name type="scientific">Fulvimarina uroteuthidis</name>
    <dbReference type="NCBI Taxonomy" id="3098149"/>
    <lineage>
        <taxon>Bacteria</taxon>
        <taxon>Pseudomonadati</taxon>
        <taxon>Pseudomonadota</taxon>
        <taxon>Alphaproteobacteria</taxon>
        <taxon>Hyphomicrobiales</taxon>
        <taxon>Aurantimonadaceae</taxon>
        <taxon>Fulvimarina</taxon>
    </lineage>
</organism>
<dbReference type="InterPro" id="IPR000780">
    <property type="entry name" value="CheR_MeTrfase"/>
</dbReference>
<evidence type="ECO:0000256" key="6">
    <source>
        <dbReference type="SAM" id="MobiDB-lite"/>
    </source>
</evidence>
<dbReference type="EC" id="2.1.1.80" evidence="2"/>
<evidence type="ECO:0000313" key="8">
    <source>
        <dbReference type="EMBL" id="MDY8107618.1"/>
    </source>
</evidence>
<dbReference type="GO" id="GO:0008168">
    <property type="term" value="F:methyltransferase activity"/>
    <property type="evidence" value="ECO:0007669"/>
    <property type="project" value="UniProtKB-KW"/>
</dbReference>
<feature type="domain" description="CheR-type methyltransferase" evidence="7">
    <location>
        <begin position="53"/>
        <end position="329"/>
    </location>
</feature>
<dbReference type="InterPro" id="IPR026024">
    <property type="entry name" value="Chemotaxis_MeTrfase_CheR"/>
</dbReference>
<dbReference type="SUPFAM" id="SSF47757">
    <property type="entry name" value="Chemotaxis receptor methyltransferase CheR, N-terminal domain"/>
    <property type="match status" value="1"/>
</dbReference>
<dbReference type="InterPro" id="IPR029063">
    <property type="entry name" value="SAM-dependent_MTases_sf"/>
</dbReference>
<dbReference type="SUPFAM" id="SSF53335">
    <property type="entry name" value="S-adenosyl-L-methionine-dependent methyltransferases"/>
    <property type="match status" value="1"/>
</dbReference>
<keyword evidence="5" id="KW-0949">S-adenosyl-L-methionine</keyword>
<evidence type="ECO:0000256" key="1">
    <source>
        <dbReference type="ARBA" id="ARBA00001541"/>
    </source>
</evidence>
<evidence type="ECO:0000256" key="5">
    <source>
        <dbReference type="ARBA" id="ARBA00022691"/>
    </source>
</evidence>
<keyword evidence="9" id="KW-1185">Reference proteome</keyword>
<dbReference type="InterPro" id="IPR022642">
    <property type="entry name" value="CheR_C"/>
</dbReference>
<dbReference type="PROSITE" id="PS50123">
    <property type="entry name" value="CHER"/>
    <property type="match status" value="1"/>
</dbReference>
<protein>
    <recommendedName>
        <fullName evidence="2">protein-glutamate O-methyltransferase</fullName>
        <ecNumber evidence="2">2.1.1.80</ecNumber>
    </recommendedName>
</protein>
<dbReference type="PANTHER" id="PTHR24422:SF26">
    <property type="entry name" value="CHEMOTAXIS PROTEIN METHYLTRANSFERASE"/>
    <property type="match status" value="1"/>
</dbReference>
<comment type="caution">
    <text evidence="8">The sequence shown here is derived from an EMBL/GenBank/DDBJ whole genome shotgun (WGS) entry which is preliminary data.</text>
</comment>
<feature type="region of interest" description="Disordered" evidence="6">
    <location>
        <begin position="1"/>
        <end position="36"/>
    </location>
</feature>
<dbReference type="PIRSF" id="PIRSF000410">
    <property type="entry name" value="CheR"/>
    <property type="match status" value="1"/>
</dbReference>
<dbReference type="EMBL" id="JAXLPB010000001">
    <property type="protein sequence ID" value="MDY8107618.1"/>
    <property type="molecule type" value="Genomic_DNA"/>
</dbReference>
<dbReference type="Gene3D" id="3.40.50.150">
    <property type="entry name" value="Vaccinia Virus protein VP39"/>
    <property type="match status" value="1"/>
</dbReference>
<dbReference type="Pfam" id="PF03705">
    <property type="entry name" value="CheR_N"/>
    <property type="match status" value="1"/>
</dbReference>
<evidence type="ECO:0000313" key="9">
    <source>
        <dbReference type="Proteomes" id="UP001294412"/>
    </source>
</evidence>
<dbReference type="RefSeq" id="WP_322184788.1">
    <property type="nucleotide sequence ID" value="NZ_JAXLPB010000001.1"/>
</dbReference>
<dbReference type="Pfam" id="PF01739">
    <property type="entry name" value="CheR"/>
    <property type="match status" value="1"/>
</dbReference>
<keyword evidence="4" id="KW-0808">Transferase</keyword>
<dbReference type="PANTHER" id="PTHR24422">
    <property type="entry name" value="CHEMOTAXIS PROTEIN METHYLTRANSFERASE"/>
    <property type="match status" value="1"/>
</dbReference>
<dbReference type="InterPro" id="IPR050903">
    <property type="entry name" value="Bact_Chemotaxis_MeTrfase"/>
</dbReference>
<dbReference type="PRINTS" id="PR00996">
    <property type="entry name" value="CHERMTFRASE"/>
</dbReference>
<reference evidence="8 9" key="1">
    <citation type="submission" date="2023-12" db="EMBL/GenBank/DDBJ databases">
        <title>Description of Novel Strain Fulvimarina sp. 2208YS6-2-32 isolated from Uroteuthis (Photololigo) edulis.</title>
        <authorList>
            <person name="Park J.-S."/>
        </authorList>
    </citation>
    <scope>NUCLEOTIDE SEQUENCE [LARGE SCALE GENOMIC DNA]</scope>
    <source>
        <strain evidence="8 9">2208YS6-2-32</strain>
    </source>
</reference>
<dbReference type="GO" id="GO:0032259">
    <property type="term" value="P:methylation"/>
    <property type="evidence" value="ECO:0007669"/>
    <property type="project" value="UniProtKB-KW"/>
</dbReference>
<evidence type="ECO:0000256" key="2">
    <source>
        <dbReference type="ARBA" id="ARBA00012534"/>
    </source>
</evidence>
<dbReference type="Proteomes" id="UP001294412">
    <property type="component" value="Unassembled WGS sequence"/>
</dbReference>
<name>A0ABU5HYI8_9HYPH</name>